<accession>H1VSD7</accession>
<evidence type="ECO:0008006" key="3">
    <source>
        <dbReference type="Google" id="ProtNLM"/>
    </source>
</evidence>
<dbReference type="EMBL" id="CACQ02005889">
    <property type="protein sequence ID" value="CCF43145.1"/>
    <property type="molecule type" value="Genomic_DNA"/>
</dbReference>
<dbReference type="InterPro" id="IPR036388">
    <property type="entry name" value="WH-like_DNA-bd_sf"/>
</dbReference>
<dbReference type="eggNOG" id="KOG3178">
    <property type="taxonomic scope" value="Eukaryota"/>
</dbReference>
<dbReference type="SUPFAM" id="SSF46785">
    <property type="entry name" value="Winged helix' DNA-binding domain"/>
    <property type="match status" value="1"/>
</dbReference>
<dbReference type="InterPro" id="IPR036390">
    <property type="entry name" value="WH_DNA-bd_sf"/>
</dbReference>
<evidence type="ECO:0000313" key="2">
    <source>
        <dbReference type="Proteomes" id="UP000007174"/>
    </source>
</evidence>
<reference evidence="2" key="1">
    <citation type="journal article" date="2012" name="Nat. Genet.">
        <title>Lifestyle transitions in plant pathogenic Colletotrichum fungi deciphered by genome and transcriptome analyses.</title>
        <authorList>
            <person name="O'Connell R.J."/>
            <person name="Thon M.R."/>
            <person name="Hacquard S."/>
            <person name="Amyotte S.G."/>
            <person name="Kleemann J."/>
            <person name="Torres M.F."/>
            <person name="Damm U."/>
            <person name="Buiate E.A."/>
            <person name="Epstein L."/>
            <person name="Alkan N."/>
            <person name="Altmueller J."/>
            <person name="Alvarado-Balderrama L."/>
            <person name="Bauser C.A."/>
            <person name="Becker C."/>
            <person name="Birren B.W."/>
            <person name="Chen Z."/>
            <person name="Choi J."/>
            <person name="Crouch J.A."/>
            <person name="Duvick J.P."/>
            <person name="Farman M.A."/>
            <person name="Gan P."/>
            <person name="Heiman D."/>
            <person name="Henrissat B."/>
            <person name="Howard R.J."/>
            <person name="Kabbage M."/>
            <person name="Koch C."/>
            <person name="Kracher B."/>
            <person name="Kubo Y."/>
            <person name="Law A.D."/>
            <person name="Lebrun M.-H."/>
            <person name="Lee Y.-H."/>
            <person name="Miyara I."/>
            <person name="Moore N."/>
            <person name="Neumann U."/>
            <person name="Nordstroem K."/>
            <person name="Panaccione D.G."/>
            <person name="Panstruga R."/>
            <person name="Place M."/>
            <person name="Proctor R.H."/>
            <person name="Prusky D."/>
            <person name="Rech G."/>
            <person name="Reinhardt R."/>
            <person name="Rollins J.A."/>
            <person name="Rounsley S."/>
            <person name="Schardl C.L."/>
            <person name="Schwartz D.C."/>
            <person name="Shenoy N."/>
            <person name="Shirasu K."/>
            <person name="Sikhakolli U.R."/>
            <person name="Stueber K."/>
            <person name="Sukno S.A."/>
            <person name="Sweigard J.A."/>
            <person name="Takano Y."/>
            <person name="Takahara H."/>
            <person name="Trail F."/>
            <person name="van der Does H.C."/>
            <person name="Voll L.M."/>
            <person name="Will I."/>
            <person name="Young S."/>
            <person name="Zeng Q."/>
            <person name="Zhang J."/>
            <person name="Zhou S."/>
            <person name="Dickman M.B."/>
            <person name="Schulze-Lefert P."/>
            <person name="Ver Loren van Themaat E."/>
            <person name="Ma L.-J."/>
            <person name="Vaillancourt L.J."/>
        </authorList>
    </citation>
    <scope>NUCLEOTIDE SEQUENCE [LARGE SCALE GENOMIC DNA]</scope>
    <source>
        <strain evidence="2">IMI 349063</strain>
    </source>
</reference>
<dbReference type="AlphaFoldDB" id="H1VSD7"/>
<dbReference type="Proteomes" id="UP000007174">
    <property type="component" value="Unassembled WGS sequence"/>
</dbReference>
<organism evidence="1 2">
    <name type="scientific">Colletotrichum higginsianum (strain IMI 349063)</name>
    <name type="common">Crucifer anthracnose fungus</name>
    <dbReference type="NCBI Taxonomy" id="759273"/>
    <lineage>
        <taxon>Eukaryota</taxon>
        <taxon>Fungi</taxon>
        <taxon>Dikarya</taxon>
        <taxon>Ascomycota</taxon>
        <taxon>Pezizomycotina</taxon>
        <taxon>Sordariomycetes</taxon>
        <taxon>Hypocreomycetidae</taxon>
        <taxon>Glomerellales</taxon>
        <taxon>Glomerellaceae</taxon>
        <taxon>Colletotrichum</taxon>
        <taxon>Colletotrichum destructivum species complex</taxon>
    </lineage>
</organism>
<sequence length="155" mass="17035">MSNSSEILFGLASQLSQLATLSSSDAEKNDAAIVIGQKVLDAARGPMPDWMDRAIHAMDFVSLKLFLDWKAFDMIPLDGSISHTHLAEKLEADVSLIRRLSWVLISGGILTQIGDDKVAHNEKSKLYLSGTPDEVLFHMMQVFTSLAPRPMASIH</sequence>
<evidence type="ECO:0000313" key="1">
    <source>
        <dbReference type="EMBL" id="CCF43145.1"/>
    </source>
</evidence>
<proteinExistence type="predicted"/>
<dbReference type="VEuPathDB" id="FungiDB:CH63R_13362"/>
<dbReference type="PANTHER" id="PTHR43712">
    <property type="entry name" value="PUTATIVE (AFU_ORTHOLOGUE AFUA_4G14580)-RELATED"/>
    <property type="match status" value="1"/>
</dbReference>
<protein>
    <recommendedName>
        <fullName evidence="3">O-methyltransferase</fullName>
    </recommendedName>
</protein>
<dbReference type="HOGENOM" id="CLU_1695351_0_0_1"/>
<dbReference type="PANTHER" id="PTHR43712:SF16">
    <property type="entry name" value="O-METHYLTRANSFERASE ELCB"/>
    <property type="match status" value="1"/>
</dbReference>
<name>H1VSD7_COLHI</name>
<dbReference type="Gene3D" id="1.10.10.10">
    <property type="entry name" value="Winged helix-like DNA-binding domain superfamily/Winged helix DNA-binding domain"/>
    <property type="match status" value="1"/>
</dbReference>
<gene>
    <name evidence="1" type="ORF">CH063_12935</name>
</gene>